<dbReference type="EMBL" id="MF101442">
    <property type="protein sequence ID" value="ARW66317.1"/>
    <property type="molecule type" value="Genomic_DNA"/>
</dbReference>
<evidence type="ECO:0000256" key="1">
    <source>
        <dbReference type="ARBA" id="ARBA00010111"/>
    </source>
</evidence>
<keyword evidence="2 4" id="KW-0689">Ribosomal protein</keyword>
<dbReference type="GO" id="GO:0006412">
    <property type="term" value="P:translation"/>
    <property type="evidence" value="ECO:0007669"/>
    <property type="project" value="InterPro"/>
</dbReference>
<geneLocation type="chloroplast" evidence="4"/>
<name>A0A1Z1MJS2_9FLOR</name>
<dbReference type="InterPro" id="IPR000271">
    <property type="entry name" value="Ribosomal_bL34"/>
</dbReference>
<accession>A0A1Z1MJS2</accession>
<dbReference type="GO" id="GO:0003735">
    <property type="term" value="F:structural constituent of ribosome"/>
    <property type="evidence" value="ECO:0007669"/>
    <property type="project" value="InterPro"/>
</dbReference>
<dbReference type="AlphaFoldDB" id="A0A1Z1MJS2"/>
<organism evidence="4">
    <name type="scientific">Thuretia quercifolia</name>
    <dbReference type="NCBI Taxonomy" id="189650"/>
    <lineage>
        <taxon>Eukaryota</taxon>
        <taxon>Rhodophyta</taxon>
        <taxon>Florideophyceae</taxon>
        <taxon>Rhodymeniophycidae</taxon>
        <taxon>Ceramiales</taxon>
        <taxon>Dasyaceae</taxon>
        <taxon>Thuretia</taxon>
    </lineage>
</organism>
<gene>
    <name evidence="4" type="primary">rpl34</name>
</gene>
<comment type="similarity">
    <text evidence="1">Belongs to the bacterial ribosomal protein bL34 family.</text>
</comment>
<reference evidence="4" key="1">
    <citation type="journal article" date="2017" name="J. Phycol.">
        <title>Analysis of chloroplast genomes and a supermatrix inform reclassification of the Rhodomelaceae (Rhodophyta).</title>
        <authorList>
            <person name="Diaz-Tapia P."/>
            <person name="Maggs C.A."/>
            <person name="West J.A."/>
            <person name="Verbruggen H."/>
        </authorList>
    </citation>
    <scope>NUCLEOTIDE SEQUENCE</scope>
    <source>
        <strain evidence="4">PD1024</strain>
    </source>
</reference>
<keyword evidence="4" id="KW-0934">Plastid</keyword>
<evidence type="ECO:0000256" key="3">
    <source>
        <dbReference type="ARBA" id="ARBA00023274"/>
    </source>
</evidence>
<dbReference type="GO" id="GO:0005840">
    <property type="term" value="C:ribosome"/>
    <property type="evidence" value="ECO:0007669"/>
    <property type="project" value="UniProtKB-KW"/>
</dbReference>
<dbReference type="Pfam" id="PF00468">
    <property type="entry name" value="Ribosomal_L34"/>
    <property type="match status" value="1"/>
</dbReference>
<proteinExistence type="inferred from homology"/>
<evidence type="ECO:0000313" key="4">
    <source>
        <dbReference type="EMBL" id="ARW66317.1"/>
    </source>
</evidence>
<dbReference type="RefSeq" id="YP_009397131.1">
    <property type="nucleotide sequence ID" value="NC_035286.1"/>
</dbReference>
<dbReference type="GeneID" id="33359444"/>
<keyword evidence="4" id="KW-0150">Chloroplast</keyword>
<evidence type="ECO:0000256" key="2">
    <source>
        <dbReference type="ARBA" id="ARBA00022980"/>
    </source>
</evidence>
<dbReference type="Gene3D" id="1.10.287.3980">
    <property type="match status" value="1"/>
</dbReference>
<keyword evidence="3" id="KW-0687">Ribonucleoprotein</keyword>
<sequence length="42" mass="4966">MKKGTKLKKVRKSGFLTRMKTVSGKRIIRAKRKKQKHRINIS</sequence>
<dbReference type="GO" id="GO:1990904">
    <property type="term" value="C:ribonucleoprotein complex"/>
    <property type="evidence" value="ECO:0007669"/>
    <property type="project" value="UniProtKB-KW"/>
</dbReference>
<protein>
    <submittedName>
        <fullName evidence="4">Ribosomal protein L34</fullName>
    </submittedName>
</protein>